<feature type="chain" id="PRO_5043315912" evidence="1">
    <location>
        <begin position="25"/>
        <end position="306"/>
    </location>
</feature>
<keyword evidence="3" id="KW-1185">Reference proteome</keyword>
<comment type="caution">
    <text evidence="2">The sequence shown here is derived from an EMBL/GenBank/DDBJ whole genome shotgun (WGS) entry which is preliminary data.</text>
</comment>
<dbReference type="EMBL" id="BPQO01000004">
    <property type="protein sequence ID" value="GJD87629.1"/>
    <property type="molecule type" value="Genomic_DNA"/>
</dbReference>
<evidence type="ECO:0000313" key="2">
    <source>
        <dbReference type="EMBL" id="GJD87629.1"/>
    </source>
</evidence>
<organism evidence="2 3">
    <name type="scientific">Methylobacterium hispanicum</name>
    <dbReference type="NCBI Taxonomy" id="270350"/>
    <lineage>
        <taxon>Bacteria</taxon>
        <taxon>Pseudomonadati</taxon>
        <taxon>Pseudomonadota</taxon>
        <taxon>Alphaproteobacteria</taxon>
        <taxon>Hyphomicrobiales</taxon>
        <taxon>Methylobacteriaceae</taxon>
        <taxon>Methylobacterium</taxon>
    </lineage>
</organism>
<dbReference type="Proteomes" id="UP001055247">
    <property type="component" value="Unassembled WGS sequence"/>
</dbReference>
<dbReference type="RefSeq" id="WP_238229627.1">
    <property type="nucleotide sequence ID" value="NZ_BPQO01000004.1"/>
</dbReference>
<reference evidence="2" key="2">
    <citation type="submission" date="2021-08" db="EMBL/GenBank/DDBJ databases">
        <authorList>
            <person name="Tani A."/>
            <person name="Ola A."/>
            <person name="Ogura Y."/>
            <person name="Katsura K."/>
            <person name="Hayashi T."/>
        </authorList>
    </citation>
    <scope>NUCLEOTIDE SEQUENCE</scope>
    <source>
        <strain evidence="2">DSM 16372</strain>
    </source>
</reference>
<evidence type="ECO:0000256" key="1">
    <source>
        <dbReference type="SAM" id="SignalP"/>
    </source>
</evidence>
<evidence type="ECO:0000313" key="3">
    <source>
        <dbReference type="Proteomes" id="UP001055247"/>
    </source>
</evidence>
<proteinExistence type="predicted"/>
<name>A0AAV4ZIA5_9HYPH</name>
<feature type="signal peptide" evidence="1">
    <location>
        <begin position="1"/>
        <end position="24"/>
    </location>
</feature>
<reference evidence="2" key="1">
    <citation type="journal article" date="2016" name="Front. Microbiol.">
        <title>Genome Sequence of the Piezophilic, Mesophilic Sulfate-Reducing Bacterium Desulfovibrio indicus J2T.</title>
        <authorList>
            <person name="Cao J."/>
            <person name="Maignien L."/>
            <person name="Shao Z."/>
            <person name="Alain K."/>
            <person name="Jebbar M."/>
        </authorList>
    </citation>
    <scope>NUCLEOTIDE SEQUENCE</scope>
    <source>
        <strain evidence="2">DSM 16372</strain>
    </source>
</reference>
<gene>
    <name evidence="2" type="ORF">BHAOGJBA_1134</name>
</gene>
<keyword evidence="1" id="KW-0732">Signal</keyword>
<dbReference type="AlphaFoldDB" id="A0AAV4ZIA5"/>
<sequence>MSFARTLLLAVAAGATLAAAPCGAAGSRTGRPACDALVVHEPRQIRDGLLEMSGPVLGKGPLAWTEEDFERIYRTVDFCDGVRDPSTNSIIRASTWRSNLDPAREAVLSAAAVLKDAETLRRDARTKAVVLPPCETLLEWSHDPRDFRNNSAAIFGRDVLDTPPGDFPLVMGYVKSCAPALFQIAKGRLKQREEDTQRRLQSVLDVYAAVDAAHAERRAGGNRPTDMLAYMDGRPVPAALASRRTQSLVRDLDRYAAARQRLPPDQIESMNREATVIAAEAKTRIETVWAEAVKERISRDIFSEQP</sequence>
<accession>A0AAV4ZIA5</accession>
<protein>
    <submittedName>
        <fullName evidence="2">Uncharacterized protein</fullName>
    </submittedName>
</protein>